<dbReference type="InterPro" id="IPR045694">
    <property type="entry name" value="DUF6058"/>
</dbReference>
<dbReference type="EMBL" id="JASGBI010000001">
    <property type="protein sequence ID" value="MDI9239517.1"/>
    <property type="molecule type" value="Genomic_DNA"/>
</dbReference>
<keyword evidence="2" id="KW-1185">Reference proteome</keyword>
<protein>
    <submittedName>
        <fullName evidence="1">DUF6058 family natural product biosynthesis protein</fullName>
    </submittedName>
</protein>
<name>A0ABT6XH83_9GAMM</name>
<evidence type="ECO:0000313" key="2">
    <source>
        <dbReference type="Proteomes" id="UP001321580"/>
    </source>
</evidence>
<proteinExistence type="predicted"/>
<dbReference type="Pfam" id="PF19531">
    <property type="entry name" value="DUF6058"/>
    <property type="match status" value="1"/>
</dbReference>
<accession>A0ABT6XH83</accession>
<dbReference type="RefSeq" id="WP_283212897.1">
    <property type="nucleotide sequence ID" value="NZ_JASGBI010000001.1"/>
</dbReference>
<dbReference type="Proteomes" id="UP001321580">
    <property type="component" value="Unassembled WGS sequence"/>
</dbReference>
<sequence>MVERYLRERFLDAPAFAARCGIDEPTLSRLIASGLAPGASYEVDDAGTMRSLVFGAVPSPGAPMGQWFNPSMAPWVARGHDSLAAHDGDVAVAAASLQARFREGYRVALQAVHAEEGSIPGFADAQGRFDDAAFDTQFPSLWQHLLAGTYGLCVAHPLDEAHIAAKETVQARLTQLTDNGSRRDFSDAERTAVRGLIARYQAVSMPFSPAEYHRSSRKRLVDDLLPHVTTPDTRSQ</sequence>
<comment type="caution">
    <text evidence="1">The sequence shown here is derived from an EMBL/GenBank/DDBJ whole genome shotgun (WGS) entry which is preliminary data.</text>
</comment>
<gene>
    <name evidence="1" type="ORF">QLQ15_11445</name>
</gene>
<evidence type="ECO:0000313" key="1">
    <source>
        <dbReference type="EMBL" id="MDI9239517.1"/>
    </source>
</evidence>
<organism evidence="1 2">
    <name type="scientific">Lysobacter stagni</name>
    <dbReference type="NCBI Taxonomy" id="3045172"/>
    <lineage>
        <taxon>Bacteria</taxon>
        <taxon>Pseudomonadati</taxon>
        <taxon>Pseudomonadota</taxon>
        <taxon>Gammaproteobacteria</taxon>
        <taxon>Lysobacterales</taxon>
        <taxon>Lysobacteraceae</taxon>
        <taxon>Lysobacter</taxon>
    </lineage>
</organism>
<reference evidence="1 2" key="1">
    <citation type="submission" date="2023-05" db="EMBL/GenBank/DDBJ databases">
        <title>Lysobacter sp. strain LF1 Genome sequencing and assembly.</title>
        <authorList>
            <person name="Jung Y."/>
        </authorList>
    </citation>
    <scope>NUCLEOTIDE SEQUENCE [LARGE SCALE GENOMIC DNA]</scope>
    <source>
        <strain evidence="1 2">LF1</strain>
    </source>
</reference>